<reference evidence="2 3" key="1">
    <citation type="journal article" date="2011" name="Proc. Natl. Acad. Sci. U.S.A.">
        <title>Evolutionary erosion of yeast sex chromosomes by mating-type switching accidents.</title>
        <authorList>
            <person name="Gordon J.L."/>
            <person name="Armisen D."/>
            <person name="Proux-Wera E."/>
            <person name="Oheigeartaigh S.S."/>
            <person name="Byrne K.P."/>
            <person name="Wolfe K.H."/>
        </authorList>
    </citation>
    <scope>NUCLEOTIDE SEQUENCE [LARGE SCALE GENOMIC DNA]</scope>
    <source>
        <strain evidence="3">ATCC 24235 / CBS 4417 / NBRC 1672 / NRRL Y-8282 / UCD 70-5</strain>
    </source>
</reference>
<dbReference type="InterPro" id="IPR001251">
    <property type="entry name" value="CRAL-TRIO_dom"/>
</dbReference>
<dbReference type="GeneID" id="11534741"/>
<feature type="domain" description="CRAL-TRIO" evidence="1">
    <location>
        <begin position="169"/>
        <end position="320"/>
    </location>
</feature>
<dbReference type="SMART" id="SM00516">
    <property type="entry name" value="SEC14"/>
    <property type="match status" value="1"/>
</dbReference>
<proteinExistence type="predicted"/>
<dbReference type="Gene3D" id="3.40.525.10">
    <property type="entry name" value="CRAL-TRIO lipid binding domain"/>
    <property type="match status" value="1"/>
</dbReference>
<dbReference type="SMART" id="SM01100">
    <property type="entry name" value="CRAL_TRIO_N"/>
    <property type="match status" value="1"/>
</dbReference>
<dbReference type="KEGG" id="tpf:TPHA_0B02320"/>
<dbReference type="PROSITE" id="PS50191">
    <property type="entry name" value="CRAL_TRIO"/>
    <property type="match status" value="1"/>
</dbReference>
<dbReference type="Pfam" id="PF00650">
    <property type="entry name" value="CRAL_TRIO"/>
    <property type="match status" value="1"/>
</dbReference>
<evidence type="ECO:0000259" key="1">
    <source>
        <dbReference type="PROSITE" id="PS50191"/>
    </source>
</evidence>
<dbReference type="HOGENOM" id="CLU_016665_3_0_1"/>
<dbReference type="Pfam" id="PF03765">
    <property type="entry name" value="CRAL_TRIO_N"/>
    <property type="match status" value="1"/>
</dbReference>
<dbReference type="AlphaFoldDB" id="G8BPH3"/>
<dbReference type="PANTHER" id="PTHR46590:SF1">
    <property type="entry name" value="PHOSPHATIDYLINOSITOL TRANSFER PROTEIN CSR1"/>
    <property type="match status" value="1"/>
</dbReference>
<dbReference type="InterPro" id="IPR036865">
    <property type="entry name" value="CRAL-TRIO_dom_sf"/>
</dbReference>
<organism evidence="2 3">
    <name type="scientific">Tetrapisispora phaffii (strain ATCC 24235 / CBS 4417 / NBRC 1672 / NRRL Y-8282 / UCD 70-5)</name>
    <name type="common">Yeast</name>
    <name type="synonym">Fabospora phaffii</name>
    <dbReference type="NCBI Taxonomy" id="1071381"/>
    <lineage>
        <taxon>Eukaryota</taxon>
        <taxon>Fungi</taxon>
        <taxon>Dikarya</taxon>
        <taxon>Ascomycota</taxon>
        <taxon>Saccharomycotina</taxon>
        <taxon>Saccharomycetes</taxon>
        <taxon>Saccharomycetales</taxon>
        <taxon>Saccharomycetaceae</taxon>
        <taxon>Tetrapisispora</taxon>
    </lineage>
</organism>
<dbReference type="InterPro" id="IPR036273">
    <property type="entry name" value="CRAL/TRIO_N_dom_sf"/>
</dbReference>
<sequence>MTQESTISGRIDSLDAKQELILKQVWTYLLQFWGIDIDGTKIFNDPLVTSADKKKKKSLLGKLSGSSSTADSENTTAGTYTRGKIHDSLRSQDPKIIQDTFWKTLRTDSPDNLLLRFIRARKWDSDKAMNMLVSSLNWRATKYDANDIVMKGEADMYKNNEAGCIKNLELQKAVLNGFDKKGRPIVLVRPKLHHADDQTEEEIEKYSLLVIEQARLFLNEPTEAASILFDLTDFTMSNMDYQPVKFLITCFEAHYPESLGHLFIHKAPWIFSPIWNIIKKLLDPVVASKVVFTNKTKDLNKYIEMNNIPEHLGGTDTKDLDQFTPVDGSHDELLEDTATRDALLEQRKELIETILKTTADWIHSSDANESRALLNEKIKLNSQLSELYRKLDPYIRSRSSYDIDGTLTI</sequence>
<dbReference type="eggNOG" id="KOG1470">
    <property type="taxonomic scope" value="Eukaryota"/>
</dbReference>
<dbReference type="PANTHER" id="PTHR46590">
    <property type="entry name" value="PHOSPHATIDYLINOSITOL TRANSFER PROTEIN CSR1-RELATED"/>
    <property type="match status" value="1"/>
</dbReference>
<dbReference type="SUPFAM" id="SSF52087">
    <property type="entry name" value="CRAL/TRIO domain"/>
    <property type="match status" value="1"/>
</dbReference>
<protein>
    <recommendedName>
        <fullName evidence="1">CRAL-TRIO domain-containing protein</fullName>
    </recommendedName>
</protein>
<dbReference type="CDD" id="cd00170">
    <property type="entry name" value="SEC14"/>
    <property type="match status" value="1"/>
</dbReference>
<accession>G8BPH3</accession>
<dbReference type="OrthoDB" id="43460at2759"/>
<dbReference type="InterPro" id="IPR052432">
    <property type="entry name" value="PITP/CRAL-TRIO"/>
</dbReference>
<dbReference type="SUPFAM" id="SSF46938">
    <property type="entry name" value="CRAL/TRIO N-terminal domain"/>
    <property type="match status" value="1"/>
</dbReference>
<dbReference type="InterPro" id="IPR011074">
    <property type="entry name" value="CRAL/TRIO_N_dom"/>
</dbReference>
<evidence type="ECO:0000313" key="3">
    <source>
        <dbReference type="Proteomes" id="UP000005666"/>
    </source>
</evidence>
<evidence type="ECO:0000313" key="2">
    <source>
        <dbReference type="EMBL" id="CCE61904.1"/>
    </source>
</evidence>
<dbReference type="OMA" id="WMDPVVA"/>
<keyword evidence="3" id="KW-1185">Reference proteome</keyword>
<dbReference type="RefSeq" id="XP_003684338.1">
    <property type="nucleotide sequence ID" value="XM_003684290.1"/>
</dbReference>
<gene>
    <name evidence="2" type="primary">TPHA0B02320</name>
    <name evidence="2" type="ordered locus">TPHA_0B02320</name>
</gene>
<dbReference type="Proteomes" id="UP000005666">
    <property type="component" value="Chromosome 2"/>
</dbReference>
<dbReference type="EMBL" id="HE612857">
    <property type="protein sequence ID" value="CCE61904.1"/>
    <property type="molecule type" value="Genomic_DNA"/>
</dbReference>
<name>G8BPH3_TETPH</name>